<evidence type="ECO:0000259" key="1">
    <source>
        <dbReference type="PROSITE" id="PS50234"/>
    </source>
</evidence>
<dbReference type="SMART" id="SM00327">
    <property type="entry name" value="VWA"/>
    <property type="match status" value="2"/>
</dbReference>
<name>A0A3Q2QHD3_FUNHE</name>
<keyword evidence="3" id="KW-1185">Reference proteome</keyword>
<feature type="domain" description="VWFA" evidence="1">
    <location>
        <begin position="226"/>
        <end position="406"/>
    </location>
</feature>
<evidence type="ECO:0000313" key="3">
    <source>
        <dbReference type="Proteomes" id="UP000265000"/>
    </source>
</evidence>
<accession>A0A3Q2QHD3</accession>
<protein>
    <recommendedName>
        <fullName evidence="1">VWFA domain-containing protein</fullName>
    </recommendedName>
</protein>
<dbReference type="Gene3D" id="3.40.50.410">
    <property type="entry name" value="von Willebrand factor, type A domain"/>
    <property type="match status" value="2"/>
</dbReference>
<dbReference type="SUPFAM" id="SSF53300">
    <property type="entry name" value="vWA-like"/>
    <property type="match status" value="2"/>
</dbReference>
<feature type="domain" description="VWFA" evidence="1">
    <location>
        <begin position="19"/>
        <end position="200"/>
    </location>
</feature>
<dbReference type="InterPro" id="IPR036465">
    <property type="entry name" value="vWFA_dom_sf"/>
</dbReference>
<dbReference type="Proteomes" id="UP000265000">
    <property type="component" value="Unplaced"/>
</dbReference>
<sequence length="444" mass="50193">MTYVNNWCFKNYKRKCSLEVIFLLDSSESAKTDLFQQEKMFVLRFSTRLSMLQIKGISLNIRMAALQYSSSVSIEHRFVDWVDLDSFQGKINTMSYIGQGTFTTFAITNATQMILQETKTEAVRIAVLMTDGVDHPRNPNVITAATEAKRNGIKFFTIGLSDVALQRESREKLQAIASPPPERFFHLLDDRLLVEKLMSISMHSIVGWALPCRNHCAVECIQNPLELIFVIDSSESVGPKNFELIKDFVNTLVDRTTVRWNATRVGVVLYSNINVVVVNLKQEATADEVKDFVRNMEYLGQGTYTGSGIEKANLEFEAARPGVRKVAIIITDGQTDQRDSVSLESAVTKAKANKVEMFVIGVVNESDPNLEKFKEELNFIASDPDEEHMFLIKDFDTLNGILLPGTPERTGNNGKLPFWEEGDDLTFPEDFKRVQIVVRIKSFL</sequence>
<evidence type="ECO:0000313" key="2">
    <source>
        <dbReference type="Ensembl" id="ENSFHEP00000026828.1"/>
    </source>
</evidence>
<dbReference type="InterPro" id="IPR050525">
    <property type="entry name" value="ECM_Assembly_Org"/>
</dbReference>
<dbReference type="STRING" id="8078.ENSFHEP00000026828"/>
<dbReference type="GeneTree" id="ENSGT00940000163195"/>
<proteinExistence type="predicted"/>
<dbReference type="InterPro" id="IPR002035">
    <property type="entry name" value="VWF_A"/>
</dbReference>
<dbReference type="Pfam" id="PF00092">
    <property type="entry name" value="VWA"/>
    <property type="match status" value="2"/>
</dbReference>
<reference evidence="2" key="2">
    <citation type="submission" date="2025-09" db="UniProtKB">
        <authorList>
            <consortium name="Ensembl"/>
        </authorList>
    </citation>
    <scope>IDENTIFICATION</scope>
</reference>
<dbReference type="Ensembl" id="ENSFHET00000001727.1">
    <property type="protein sequence ID" value="ENSFHEP00000026828.1"/>
    <property type="gene ID" value="ENSFHEG00000009902.1"/>
</dbReference>
<dbReference type="PANTHER" id="PTHR24020:SF18">
    <property type="entry name" value="COLLAGEN ALPHA-1(VI) CHAIN"/>
    <property type="match status" value="1"/>
</dbReference>
<dbReference type="AlphaFoldDB" id="A0A3Q2QHD3"/>
<dbReference type="PANTHER" id="PTHR24020">
    <property type="entry name" value="COLLAGEN ALPHA"/>
    <property type="match status" value="1"/>
</dbReference>
<reference evidence="2" key="1">
    <citation type="submission" date="2025-08" db="UniProtKB">
        <authorList>
            <consortium name="Ensembl"/>
        </authorList>
    </citation>
    <scope>IDENTIFICATION</scope>
</reference>
<organism evidence="2 3">
    <name type="scientific">Fundulus heteroclitus</name>
    <name type="common">Killifish</name>
    <name type="synonym">Mummichog</name>
    <dbReference type="NCBI Taxonomy" id="8078"/>
    <lineage>
        <taxon>Eukaryota</taxon>
        <taxon>Metazoa</taxon>
        <taxon>Chordata</taxon>
        <taxon>Craniata</taxon>
        <taxon>Vertebrata</taxon>
        <taxon>Euteleostomi</taxon>
        <taxon>Actinopterygii</taxon>
        <taxon>Neopterygii</taxon>
        <taxon>Teleostei</taxon>
        <taxon>Neoteleostei</taxon>
        <taxon>Acanthomorphata</taxon>
        <taxon>Ovalentaria</taxon>
        <taxon>Atherinomorphae</taxon>
        <taxon>Cyprinodontiformes</taxon>
        <taxon>Fundulidae</taxon>
        <taxon>Fundulus</taxon>
    </lineage>
</organism>
<dbReference type="PROSITE" id="PS50234">
    <property type="entry name" value="VWFA"/>
    <property type="match status" value="2"/>
</dbReference>
<dbReference type="CDD" id="cd01450">
    <property type="entry name" value="vWFA_subfamily_ECM"/>
    <property type="match status" value="1"/>
</dbReference>
<dbReference type="PRINTS" id="PR00453">
    <property type="entry name" value="VWFADOMAIN"/>
</dbReference>